<keyword evidence="4" id="KW-1185">Reference proteome</keyword>
<reference evidence="3" key="1">
    <citation type="submission" date="2021-03" db="EMBL/GenBank/DDBJ databases">
        <title>Draft genome sequence of rust myrtle Austropuccinia psidii MF-1, a brazilian biotype.</title>
        <authorList>
            <person name="Quecine M.C."/>
            <person name="Pachon D.M.R."/>
            <person name="Bonatelli M.L."/>
            <person name="Correr F.H."/>
            <person name="Franceschini L.M."/>
            <person name="Leite T.F."/>
            <person name="Margarido G.R.A."/>
            <person name="Almeida C.A."/>
            <person name="Ferrarezi J.A."/>
            <person name="Labate C.A."/>
        </authorList>
    </citation>
    <scope>NUCLEOTIDE SEQUENCE</scope>
    <source>
        <strain evidence="3">MF-1</strain>
    </source>
</reference>
<keyword evidence="2" id="KW-0732">Signal</keyword>
<dbReference type="EMBL" id="AVOT02001571">
    <property type="protein sequence ID" value="MBW0467404.1"/>
    <property type="molecule type" value="Genomic_DNA"/>
</dbReference>
<comment type="caution">
    <text evidence="3">The sequence shown here is derived from an EMBL/GenBank/DDBJ whole genome shotgun (WGS) entry which is preliminary data.</text>
</comment>
<evidence type="ECO:0000313" key="4">
    <source>
        <dbReference type="Proteomes" id="UP000765509"/>
    </source>
</evidence>
<protein>
    <submittedName>
        <fullName evidence="3">Uncharacterized protein</fullName>
    </submittedName>
</protein>
<sequence length="348" mass="37758">MMRLQPGLVALALLFQSNLAQDTSDYITQAKWAFSAYHIVPDIVPTFEPTAALGFIFNPTLTRFNSSGLASQSNSTGFPFQTNLTGPPSQSNNSTQSSEGSLLIKRTSKHFLSLIGESIPFINLPNNQSNTTLGTPPVEINNQSTAGAKQQVVAYKSAQVIPFNLTQQAFWALIQIQNKTNATFSLNQTFTLVGFNPDIPAQEGNNVERQLYALFDNVQINPNASSFSNDSWINLTLPSNGYINSAIFNSTFTSTNSTSAPTNLTSIPTNSTLAITNSSRTASYPIPITTNSSKIPKFQRLIFLLYPSQVNTNQTQQPGITSLNSSLLQSLNLNNPFAGNVVLLSDES</sequence>
<feature type="region of interest" description="Disordered" evidence="1">
    <location>
        <begin position="77"/>
        <end position="99"/>
    </location>
</feature>
<evidence type="ECO:0000256" key="1">
    <source>
        <dbReference type="SAM" id="MobiDB-lite"/>
    </source>
</evidence>
<gene>
    <name evidence="3" type="ORF">O181_007119</name>
</gene>
<accession>A0A9Q3BLC0</accession>
<proteinExistence type="predicted"/>
<dbReference type="AlphaFoldDB" id="A0A9Q3BLC0"/>
<feature type="compositionally biased region" description="Low complexity" evidence="1">
    <location>
        <begin position="86"/>
        <end position="99"/>
    </location>
</feature>
<organism evidence="3 4">
    <name type="scientific">Austropuccinia psidii MF-1</name>
    <dbReference type="NCBI Taxonomy" id="1389203"/>
    <lineage>
        <taxon>Eukaryota</taxon>
        <taxon>Fungi</taxon>
        <taxon>Dikarya</taxon>
        <taxon>Basidiomycota</taxon>
        <taxon>Pucciniomycotina</taxon>
        <taxon>Pucciniomycetes</taxon>
        <taxon>Pucciniales</taxon>
        <taxon>Sphaerophragmiaceae</taxon>
        <taxon>Austropuccinia</taxon>
    </lineage>
</organism>
<dbReference type="Proteomes" id="UP000765509">
    <property type="component" value="Unassembled WGS sequence"/>
</dbReference>
<evidence type="ECO:0000256" key="2">
    <source>
        <dbReference type="SAM" id="SignalP"/>
    </source>
</evidence>
<evidence type="ECO:0000313" key="3">
    <source>
        <dbReference type="EMBL" id="MBW0467404.1"/>
    </source>
</evidence>
<feature type="signal peptide" evidence="2">
    <location>
        <begin position="1"/>
        <end position="20"/>
    </location>
</feature>
<name>A0A9Q3BLC0_9BASI</name>
<feature type="chain" id="PRO_5040504639" evidence="2">
    <location>
        <begin position="21"/>
        <end position="348"/>
    </location>
</feature>